<dbReference type="OMA" id="MVISNKW"/>
<evidence type="ECO:0000256" key="1">
    <source>
        <dbReference type="SAM" id="Phobius"/>
    </source>
</evidence>
<sequence length="100" mass="11275">MFCEPHILNLISSRLALCRLARLTRATKRLGINAMNALIINALWFALLMIGLCSTLPAPSQSDLKRIFREIATNENAYGVIQVVPYSERLPAYMVIANQW</sequence>
<reference evidence="2" key="2">
    <citation type="submission" date="2022-06" db="UniProtKB">
        <authorList>
            <consortium name="EnsemblMetazoa"/>
        </authorList>
    </citation>
    <scope>IDENTIFICATION</scope>
    <source>
        <strain evidence="2">DF5081</strain>
    </source>
</reference>
<name>A0A8R1I1G5_CAEJA</name>
<reference evidence="3" key="1">
    <citation type="submission" date="2010-08" db="EMBL/GenBank/DDBJ databases">
        <authorList>
            <consortium name="Caenorhabditis japonica Sequencing Consortium"/>
            <person name="Wilson R.K."/>
        </authorList>
    </citation>
    <scope>NUCLEOTIDE SEQUENCE [LARGE SCALE GENOMIC DNA]</scope>
    <source>
        <strain evidence="3">DF5081</strain>
    </source>
</reference>
<keyword evidence="1" id="KW-0472">Membrane</keyword>
<proteinExistence type="predicted"/>
<accession>A0A8R1I1G5</accession>
<dbReference type="AlphaFoldDB" id="A0A8R1I1G5"/>
<keyword evidence="1" id="KW-0812">Transmembrane</keyword>
<evidence type="ECO:0000313" key="2">
    <source>
        <dbReference type="EnsemblMetazoa" id="CJA18159.1"/>
    </source>
</evidence>
<keyword evidence="1" id="KW-1133">Transmembrane helix</keyword>
<evidence type="ECO:0000313" key="3">
    <source>
        <dbReference type="Proteomes" id="UP000005237"/>
    </source>
</evidence>
<dbReference type="Proteomes" id="UP000005237">
    <property type="component" value="Unassembled WGS sequence"/>
</dbReference>
<organism evidence="2 3">
    <name type="scientific">Caenorhabditis japonica</name>
    <dbReference type="NCBI Taxonomy" id="281687"/>
    <lineage>
        <taxon>Eukaryota</taxon>
        <taxon>Metazoa</taxon>
        <taxon>Ecdysozoa</taxon>
        <taxon>Nematoda</taxon>
        <taxon>Chromadorea</taxon>
        <taxon>Rhabditida</taxon>
        <taxon>Rhabditina</taxon>
        <taxon>Rhabditomorpha</taxon>
        <taxon>Rhabditoidea</taxon>
        <taxon>Rhabditidae</taxon>
        <taxon>Peloderinae</taxon>
        <taxon>Caenorhabditis</taxon>
    </lineage>
</organism>
<keyword evidence="3" id="KW-1185">Reference proteome</keyword>
<dbReference type="EnsemblMetazoa" id="CJA18159.1">
    <property type="protein sequence ID" value="CJA18159.1"/>
    <property type="gene ID" value="WBGene00137363"/>
</dbReference>
<feature type="transmembrane region" description="Helical" evidence="1">
    <location>
        <begin position="30"/>
        <end position="52"/>
    </location>
</feature>
<protein>
    <submittedName>
        <fullName evidence="2">Uncharacterized protein</fullName>
    </submittedName>
</protein>